<dbReference type="PROSITE" id="PS00041">
    <property type="entry name" value="HTH_ARAC_FAMILY_1"/>
    <property type="match status" value="1"/>
</dbReference>
<gene>
    <name evidence="5" type="ORF">H9810_07420</name>
</gene>
<dbReference type="PANTHER" id="PTHR43280">
    <property type="entry name" value="ARAC-FAMILY TRANSCRIPTIONAL REGULATOR"/>
    <property type="match status" value="1"/>
</dbReference>
<reference evidence="5" key="2">
    <citation type="submission" date="2021-04" db="EMBL/GenBank/DDBJ databases">
        <authorList>
            <person name="Gilroy R."/>
        </authorList>
    </citation>
    <scope>NUCLEOTIDE SEQUENCE</scope>
    <source>
        <strain evidence="5">3436</strain>
    </source>
</reference>
<dbReference type="SMART" id="SM00342">
    <property type="entry name" value="HTH_ARAC"/>
    <property type="match status" value="1"/>
</dbReference>
<dbReference type="GO" id="GO:0003700">
    <property type="term" value="F:DNA-binding transcription factor activity"/>
    <property type="evidence" value="ECO:0007669"/>
    <property type="project" value="InterPro"/>
</dbReference>
<dbReference type="InterPro" id="IPR018062">
    <property type="entry name" value="HTH_AraC-typ_CS"/>
</dbReference>
<evidence type="ECO:0000256" key="3">
    <source>
        <dbReference type="ARBA" id="ARBA00023163"/>
    </source>
</evidence>
<dbReference type="AlphaFoldDB" id="A0A9D2F3S2"/>
<dbReference type="PRINTS" id="PR00032">
    <property type="entry name" value="HTHARAC"/>
</dbReference>
<keyword evidence="3" id="KW-0804">Transcription</keyword>
<dbReference type="SUPFAM" id="SSF51215">
    <property type="entry name" value="Regulatory protein AraC"/>
    <property type="match status" value="1"/>
</dbReference>
<dbReference type="InterPro" id="IPR018060">
    <property type="entry name" value="HTH_AraC"/>
</dbReference>
<accession>A0A9D2F3S2</accession>
<evidence type="ECO:0000259" key="4">
    <source>
        <dbReference type="PROSITE" id="PS01124"/>
    </source>
</evidence>
<dbReference type="PANTHER" id="PTHR43280:SF2">
    <property type="entry name" value="HTH-TYPE TRANSCRIPTIONAL REGULATOR EXSA"/>
    <property type="match status" value="1"/>
</dbReference>
<evidence type="ECO:0000256" key="2">
    <source>
        <dbReference type="ARBA" id="ARBA00023125"/>
    </source>
</evidence>
<dbReference type="InterPro" id="IPR037923">
    <property type="entry name" value="HTH-like"/>
</dbReference>
<dbReference type="Pfam" id="PF02311">
    <property type="entry name" value="AraC_binding"/>
    <property type="match status" value="1"/>
</dbReference>
<evidence type="ECO:0000256" key="1">
    <source>
        <dbReference type="ARBA" id="ARBA00023015"/>
    </source>
</evidence>
<reference evidence="5" key="1">
    <citation type="journal article" date="2021" name="PeerJ">
        <title>Extensive microbial diversity within the chicken gut microbiome revealed by metagenomics and culture.</title>
        <authorList>
            <person name="Gilroy R."/>
            <person name="Ravi A."/>
            <person name="Getino M."/>
            <person name="Pursley I."/>
            <person name="Horton D.L."/>
            <person name="Alikhan N.F."/>
            <person name="Baker D."/>
            <person name="Gharbi K."/>
            <person name="Hall N."/>
            <person name="Watson M."/>
            <person name="Adriaenssens E.M."/>
            <person name="Foster-Nyarko E."/>
            <person name="Jarju S."/>
            <person name="Secka A."/>
            <person name="Antonio M."/>
            <person name="Oren A."/>
            <person name="Chaudhuri R.R."/>
            <person name="La Ragione R."/>
            <person name="Hildebrand F."/>
            <person name="Pallen M.J."/>
        </authorList>
    </citation>
    <scope>NUCLEOTIDE SEQUENCE</scope>
    <source>
        <strain evidence="5">3436</strain>
    </source>
</reference>
<name>A0A9D2F3S2_9FIRM</name>
<evidence type="ECO:0000313" key="6">
    <source>
        <dbReference type="Proteomes" id="UP000824031"/>
    </source>
</evidence>
<dbReference type="Proteomes" id="UP000824031">
    <property type="component" value="Unassembled WGS sequence"/>
</dbReference>
<proteinExistence type="predicted"/>
<keyword evidence="2" id="KW-0238">DNA-binding</keyword>
<dbReference type="InterPro" id="IPR020449">
    <property type="entry name" value="Tscrpt_reg_AraC-type_HTH"/>
</dbReference>
<dbReference type="PROSITE" id="PS01124">
    <property type="entry name" value="HTH_ARAC_FAMILY_2"/>
    <property type="match status" value="1"/>
</dbReference>
<protein>
    <submittedName>
        <fullName evidence="5">AraC family transcriptional regulator</fullName>
    </submittedName>
</protein>
<comment type="caution">
    <text evidence="5">The sequence shown here is derived from an EMBL/GenBank/DDBJ whole genome shotgun (WGS) entry which is preliminary data.</text>
</comment>
<dbReference type="EMBL" id="DXBO01000110">
    <property type="protein sequence ID" value="HIZ48527.1"/>
    <property type="molecule type" value="Genomic_DNA"/>
</dbReference>
<dbReference type="Gene3D" id="1.10.10.60">
    <property type="entry name" value="Homeodomain-like"/>
    <property type="match status" value="2"/>
</dbReference>
<dbReference type="InterPro" id="IPR009057">
    <property type="entry name" value="Homeodomain-like_sf"/>
</dbReference>
<dbReference type="SUPFAM" id="SSF46689">
    <property type="entry name" value="Homeodomain-like"/>
    <property type="match status" value="1"/>
</dbReference>
<sequence length="259" mass="29878">MNRIMYVGEHPKIYNVRMHKHDHWEIVYCTAGQGTFRFEKQPAITYTAGETVVIPPQMAHANSSTEGFANIHIMLDSPSFPYREAFRVVDEEGGLANAFAQVRLYHMSDRNRHELVLTSLGDLIASYIVVFRSNVEFSQPVAQLRASIMENFDHAGYQMDEVIRSMPFHHDYLRKLFKKEVGLSPLEYLTELRMKTAERLLTLWAAGYTITQIAEMCGFDDALYFSRVFKKYYGCSPTQFMKDKTGVYANVPDRTELES</sequence>
<dbReference type="InterPro" id="IPR003313">
    <property type="entry name" value="AraC-bd"/>
</dbReference>
<evidence type="ECO:0000313" key="5">
    <source>
        <dbReference type="EMBL" id="HIZ48527.1"/>
    </source>
</evidence>
<dbReference type="GO" id="GO:0043565">
    <property type="term" value="F:sequence-specific DNA binding"/>
    <property type="evidence" value="ECO:0007669"/>
    <property type="project" value="InterPro"/>
</dbReference>
<keyword evidence="1" id="KW-0805">Transcription regulation</keyword>
<dbReference type="Gene3D" id="2.60.120.10">
    <property type="entry name" value="Jelly Rolls"/>
    <property type="match status" value="1"/>
</dbReference>
<organism evidence="5 6">
    <name type="scientific">Candidatus Gemmiger excrementavium</name>
    <dbReference type="NCBI Taxonomy" id="2838608"/>
    <lineage>
        <taxon>Bacteria</taxon>
        <taxon>Bacillati</taxon>
        <taxon>Bacillota</taxon>
        <taxon>Clostridia</taxon>
        <taxon>Eubacteriales</taxon>
        <taxon>Gemmiger</taxon>
    </lineage>
</organism>
<dbReference type="InterPro" id="IPR014710">
    <property type="entry name" value="RmlC-like_jellyroll"/>
</dbReference>
<dbReference type="Pfam" id="PF12833">
    <property type="entry name" value="HTH_18"/>
    <property type="match status" value="1"/>
</dbReference>
<feature type="domain" description="HTH araC/xylS-type" evidence="4">
    <location>
        <begin position="142"/>
        <end position="243"/>
    </location>
</feature>